<evidence type="ECO:0000313" key="1">
    <source>
        <dbReference type="EMBL" id="ETW82145.1"/>
    </source>
</evidence>
<dbReference type="HOGENOM" id="CLU_2612480_0_0_1"/>
<keyword evidence="2" id="KW-1185">Reference proteome</keyword>
<evidence type="ECO:0000313" key="2">
    <source>
        <dbReference type="Proteomes" id="UP000030671"/>
    </source>
</evidence>
<dbReference type="Proteomes" id="UP000030671">
    <property type="component" value="Unassembled WGS sequence"/>
</dbReference>
<dbReference type="EMBL" id="KI925458">
    <property type="protein sequence ID" value="ETW82145.1"/>
    <property type="molecule type" value="Genomic_DNA"/>
</dbReference>
<sequence>FTCFQSPALCGSCRSSRNSPKTAFSLLSATQYDRTALDGLTPLTFASNTPKGPDLVDGIVSKICSSKIGACYLPCVRNP</sequence>
<dbReference type="KEGG" id="hir:HETIRDRAFT_146180"/>
<gene>
    <name evidence="1" type="ORF">HETIRDRAFT_146180</name>
</gene>
<dbReference type="AlphaFoldDB" id="W4K9X2"/>
<reference evidence="1 2" key="1">
    <citation type="journal article" date="2012" name="New Phytol.">
        <title>Insight into trade-off between wood decay and parasitism from the genome of a fungal forest pathogen.</title>
        <authorList>
            <person name="Olson A."/>
            <person name="Aerts A."/>
            <person name="Asiegbu F."/>
            <person name="Belbahri L."/>
            <person name="Bouzid O."/>
            <person name="Broberg A."/>
            <person name="Canback B."/>
            <person name="Coutinho P.M."/>
            <person name="Cullen D."/>
            <person name="Dalman K."/>
            <person name="Deflorio G."/>
            <person name="van Diepen L.T."/>
            <person name="Dunand C."/>
            <person name="Duplessis S."/>
            <person name="Durling M."/>
            <person name="Gonthier P."/>
            <person name="Grimwood J."/>
            <person name="Fossdal C.G."/>
            <person name="Hansson D."/>
            <person name="Henrissat B."/>
            <person name="Hietala A."/>
            <person name="Himmelstrand K."/>
            <person name="Hoffmeister D."/>
            <person name="Hogberg N."/>
            <person name="James T.Y."/>
            <person name="Karlsson M."/>
            <person name="Kohler A."/>
            <person name="Kues U."/>
            <person name="Lee Y.H."/>
            <person name="Lin Y.C."/>
            <person name="Lind M."/>
            <person name="Lindquist E."/>
            <person name="Lombard V."/>
            <person name="Lucas S."/>
            <person name="Lunden K."/>
            <person name="Morin E."/>
            <person name="Murat C."/>
            <person name="Park J."/>
            <person name="Raffaello T."/>
            <person name="Rouze P."/>
            <person name="Salamov A."/>
            <person name="Schmutz J."/>
            <person name="Solheim H."/>
            <person name="Stahlberg J."/>
            <person name="Velez H."/>
            <person name="de Vries R.P."/>
            <person name="Wiebenga A."/>
            <person name="Woodward S."/>
            <person name="Yakovlev I."/>
            <person name="Garbelotto M."/>
            <person name="Martin F."/>
            <person name="Grigoriev I.V."/>
            <person name="Stenlid J."/>
        </authorList>
    </citation>
    <scope>NUCLEOTIDE SEQUENCE [LARGE SCALE GENOMIC DNA]</scope>
    <source>
        <strain evidence="1 2">TC 32-1</strain>
    </source>
</reference>
<dbReference type="RefSeq" id="XP_009546701.1">
    <property type="nucleotide sequence ID" value="XM_009548406.1"/>
</dbReference>
<dbReference type="GeneID" id="20667124"/>
<feature type="non-terminal residue" evidence="1">
    <location>
        <position position="1"/>
    </location>
</feature>
<name>W4K9X2_HETIT</name>
<accession>W4K9X2</accession>
<organism evidence="1 2">
    <name type="scientific">Heterobasidion irregulare (strain TC 32-1)</name>
    <dbReference type="NCBI Taxonomy" id="747525"/>
    <lineage>
        <taxon>Eukaryota</taxon>
        <taxon>Fungi</taxon>
        <taxon>Dikarya</taxon>
        <taxon>Basidiomycota</taxon>
        <taxon>Agaricomycotina</taxon>
        <taxon>Agaricomycetes</taxon>
        <taxon>Russulales</taxon>
        <taxon>Bondarzewiaceae</taxon>
        <taxon>Heterobasidion</taxon>
        <taxon>Heterobasidion annosum species complex</taxon>
    </lineage>
</organism>
<dbReference type="InParanoid" id="W4K9X2"/>
<protein>
    <submittedName>
        <fullName evidence="1">Uncharacterized protein</fullName>
    </submittedName>
</protein>
<proteinExistence type="predicted"/>